<dbReference type="EC" id="1.14.11.8" evidence="5"/>
<keyword evidence="10" id="KW-0408">Iron</keyword>
<evidence type="ECO:0000313" key="18">
    <source>
        <dbReference type="EMBL" id="TPX56170.1"/>
    </source>
</evidence>
<dbReference type="GO" id="GO:0050353">
    <property type="term" value="F:trimethyllysine dioxygenase activity"/>
    <property type="evidence" value="ECO:0007669"/>
    <property type="project" value="UniProtKB-EC"/>
</dbReference>
<evidence type="ECO:0000256" key="3">
    <source>
        <dbReference type="ARBA" id="ARBA00005022"/>
    </source>
</evidence>
<comment type="function">
    <text evidence="14">Converts trimethyllysine (TML) into hydroxytrimethyllysine (HTML).</text>
</comment>
<dbReference type="PANTHER" id="PTHR10696:SF51">
    <property type="entry name" value="TRIMETHYLLYSINE DIOXYGENASE, MITOCHONDRIAL"/>
    <property type="match status" value="1"/>
</dbReference>
<comment type="pathway">
    <text evidence="3">Amine and polyamine biosynthesis; carnitine biosynthesis.</text>
</comment>
<feature type="domain" description="Gamma-butyrobetaine hydroxylase-like N-terminal" evidence="17">
    <location>
        <begin position="23"/>
        <end position="107"/>
    </location>
</feature>
<dbReference type="InterPro" id="IPR012776">
    <property type="entry name" value="Trimethyllysine_dOase"/>
</dbReference>
<evidence type="ECO:0000256" key="2">
    <source>
        <dbReference type="ARBA" id="ARBA00001961"/>
    </source>
</evidence>
<reference evidence="18 19" key="1">
    <citation type="journal article" date="2019" name="Sci. Rep.">
        <title>Comparative genomics of chytrid fungi reveal insights into the obligate biotrophic and pathogenic lifestyle of Synchytrium endobioticum.</title>
        <authorList>
            <person name="van de Vossenberg B.T.L.H."/>
            <person name="Warris S."/>
            <person name="Nguyen H.D.T."/>
            <person name="van Gent-Pelzer M.P.E."/>
            <person name="Joly D.L."/>
            <person name="van de Geest H.C."/>
            <person name="Bonants P.J.M."/>
            <person name="Smith D.S."/>
            <person name="Levesque C.A."/>
            <person name="van der Lee T.A.J."/>
        </authorList>
    </citation>
    <scope>NUCLEOTIDE SEQUENCE [LARGE SCALE GENOMIC DNA]</scope>
    <source>
        <strain evidence="18 19">CBS 809.83</strain>
    </source>
</reference>
<evidence type="ECO:0000256" key="9">
    <source>
        <dbReference type="ARBA" id="ARBA00023002"/>
    </source>
</evidence>
<evidence type="ECO:0000256" key="6">
    <source>
        <dbReference type="ARBA" id="ARBA00022723"/>
    </source>
</evidence>
<feature type="domain" description="TauD/TfdA-like" evidence="16">
    <location>
        <begin position="136"/>
        <end position="376"/>
    </location>
</feature>
<evidence type="ECO:0000256" key="15">
    <source>
        <dbReference type="ARBA" id="ARBA00049334"/>
    </source>
</evidence>
<organism evidence="18 19">
    <name type="scientific">Powellomyces hirtus</name>
    <dbReference type="NCBI Taxonomy" id="109895"/>
    <lineage>
        <taxon>Eukaryota</taxon>
        <taxon>Fungi</taxon>
        <taxon>Fungi incertae sedis</taxon>
        <taxon>Chytridiomycota</taxon>
        <taxon>Chytridiomycota incertae sedis</taxon>
        <taxon>Chytridiomycetes</taxon>
        <taxon>Spizellomycetales</taxon>
        <taxon>Powellomycetaceae</taxon>
        <taxon>Powellomyces</taxon>
    </lineage>
</organism>
<dbReference type="AlphaFoldDB" id="A0A507DZD3"/>
<dbReference type="InterPro" id="IPR003819">
    <property type="entry name" value="TauD/TfdA-like"/>
</dbReference>
<sequence length="399" mass="45279">MPAEIISTTPSEHDANNVLSAYSNKKSEITVRFEDGQEAKFHCVWLRDHCKCDDCFHPTTRQRMADVTQLSLDITVKRLEISPEGQYLRVSWLQEAHESRFELEWLRHNSYNPPLRRVEPAQILWTSQDLTQNLPVVQYDAVMSDDEALKAWILNIETFGISFVDGIPSTPEATDALARRIAFVRETHYGLTHVISANLAHGDAAFLPVHLPAHADTCYFTDSVGLLMMHVLHHTGGTGGNSTFVDGFAVADHLRKEHSWAYDVLTVVPVSFHSAGDKETFMEPIYASPILRKDPISGRLLQIRHNNEDRSVLRDVSPQHVSIFYAALQLWTRLLKNPAFEYSIKMPRGRAAIIDNWRVLHGRTAFTGSRSLAACYLNRDDYKSRVKTLLEGNVSKKFL</sequence>
<protein>
    <recommendedName>
        <fullName evidence="5">trimethyllysine dioxygenase</fullName>
        <ecNumber evidence="5">1.14.11.8</ecNumber>
    </recommendedName>
    <alternativeName>
        <fullName evidence="12">Epsilon-trimethyllysine 2-oxoglutarate dioxygenase</fullName>
    </alternativeName>
    <alternativeName>
        <fullName evidence="11">TML hydroxylase</fullName>
    </alternativeName>
    <alternativeName>
        <fullName evidence="13">TML-alpha-ketoglutarate dioxygenase</fullName>
    </alternativeName>
</protein>
<evidence type="ECO:0000256" key="13">
    <source>
        <dbReference type="ARBA" id="ARBA00032283"/>
    </source>
</evidence>
<dbReference type="FunFam" id="3.30.2020.30:FF:000002">
    <property type="entry name" value="Putative gamma-butyrobetaine dioxygenase"/>
    <property type="match status" value="1"/>
</dbReference>
<dbReference type="GO" id="GO:0005739">
    <property type="term" value="C:mitochondrion"/>
    <property type="evidence" value="ECO:0007669"/>
    <property type="project" value="TreeGrafter"/>
</dbReference>
<dbReference type="UniPathway" id="UPA00118"/>
<dbReference type="STRING" id="109895.A0A507DZD3"/>
<evidence type="ECO:0000259" key="17">
    <source>
        <dbReference type="Pfam" id="PF06155"/>
    </source>
</evidence>
<evidence type="ECO:0000256" key="4">
    <source>
        <dbReference type="ARBA" id="ARBA00008654"/>
    </source>
</evidence>
<dbReference type="CDD" id="cd00250">
    <property type="entry name" value="CAS_like"/>
    <property type="match status" value="1"/>
</dbReference>
<dbReference type="Pfam" id="PF06155">
    <property type="entry name" value="GBBH-like_N"/>
    <property type="match status" value="1"/>
</dbReference>
<dbReference type="GO" id="GO:0005506">
    <property type="term" value="F:iron ion binding"/>
    <property type="evidence" value="ECO:0007669"/>
    <property type="project" value="InterPro"/>
</dbReference>
<evidence type="ECO:0000259" key="16">
    <source>
        <dbReference type="Pfam" id="PF02668"/>
    </source>
</evidence>
<name>A0A507DZD3_9FUNG</name>
<gene>
    <name evidence="18" type="ORF">PhCBS80983_g04736</name>
</gene>
<keyword evidence="6" id="KW-0479">Metal-binding</keyword>
<evidence type="ECO:0000313" key="19">
    <source>
        <dbReference type="Proteomes" id="UP000318582"/>
    </source>
</evidence>
<dbReference type="Pfam" id="PF02668">
    <property type="entry name" value="TauD"/>
    <property type="match status" value="1"/>
</dbReference>
<dbReference type="FunFam" id="3.60.130.10:FF:000001">
    <property type="entry name" value="Trimethyllysine dioxygenase, mitochondrial"/>
    <property type="match status" value="1"/>
</dbReference>
<keyword evidence="8 18" id="KW-0223">Dioxygenase</keyword>
<accession>A0A507DZD3</accession>
<dbReference type="PANTHER" id="PTHR10696">
    <property type="entry name" value="GAMMA-BUTYROBETAINE HYDROXYLASE-RELATED"/>
    <property type="match status" value="1"/>
</dbReference>
<comment type="catalytic activity">
    <reaction evidence="15">
        <text>N(6),N(6),N(6)-trimethyl-L-lysine + 2-oxoglutarate + O2 = (3S)-3-hydroxy-N(6),N(6),N(6)-trimethyl-L-lysine + succinate + CO2</text>
        <dbReference type="Rhea" id="RHEA:14181"/>
        <dbReference type="ChEBI" id="CHEBI:15379"/>
        <dbReference type="ChEBI" id="CHEBI:16526"/>
        <dbReference type="ChEBI" id="CHEBI:16810"/>
        <dbReference type="ChEBI" id="CHEBI:30031"/>
        <dbReference type="ChEBI" id="CHEBI:58100"/>
        <dbReference type="ChEBI" id="CHEBI:141499"/>
        <dbReference type="EC" id="1.14.11.8"/>
    </reaction>
</comment>
<evidence type="ECO:0000256" key="7">
    <source>
        <dbReference type="ARBA" id="ARBA00022873"/>
    </source>
</evidence>
<dbReference type="GO" id="GO:0045329">
    <property type="term" value="P:carnitine biosynthetic process"/>
    <property type="evidence" value="ECO:0007669"/>
    <property type="project" value="UniProtKB-UniPathway"/>
</dbReference>
<dbReference type="InterPro" id="IPR050411">
    <property type="entry name" value="AlphaKG_dependent_hydroxylases"/>
</dbReference>
<keyword evidence="9" id="KW-0560">Oxidoreductase</keyword>
<evidence type="ECO:0000256" key="1">
    <source>
        <dbReference type="ARBA" id="ARBA00001954"/>
    </source>
</evidence>
<evidence type="ECO:0000256" key="8">
    <source>
        <dbReference type="ARBA" id="ARBA00022964"/>
    </source>
</evidence>
<dbReference type="InterPro" id="IPR038492">
    <property type="entry name" value="GBBH-like_N_sf"/>
</dbReference>
<dbReference type="InterPro" id="IPR042098">
    <property type="entry name" value="TauD-like_sf"/>
</dbReference>
<dbReference type="Gene3D" id="3.60.130.10">
    <property type="entry name" value="Clavaminate synthase-like"/>
    <property type="match status" value="1"/>
</dbReference>
<comment type="cofactor">
    <cofactor evidence="1">
        <name>Fe(2+)</name>
        <dbReference type="ChEBI" id="CHEBI:29033"/>
    </cofactor>
</comment>
<proteinExistence type="inferred from homology"/>
<evidence type="ECO:0000256" key="5">
    <source>
        <dbReference type="ARBA" id="ARBA00012267"/>
    </source>
</evidence>
<dbReference type="InterPro" id="IPR010376">
    <property type="entry name" value="GBBH-like_N"/>
</dbReference>
<comment type="caution">
    <text evidence="18">The sequence shown here is derived from an EMBL/GenBank/DDBJ whole genome shotgun (WGS) entry which is preliminary data.</text>
</comment>
<evidence type="ECO:0000256" key="14">
    <source>
        <dbReference type="ARBA" id="ARBA00046008"/>
    </source>
</evidence>
<evidence type="ECO:0000256" key="12">
    <source>
        <dbReference type="ARBA" id="ARBA00031778"/>
    </source>
</evidence>
<dbReference type="EMBL" id="QEAQ01000083">
    <property type="protein sequence ID" value="TPX56170.1"/>
    <property type="molecule type" value="Genomic_DNA"/>
</dbReference>
<dbReference type="Gene3D" id="3.30.2020.30">
    <property type="match status" value="1"/>
</dbReference>
<dbReference type="Proteomes" id="UP000318582">
    <property type="component" value="Unassembled WGS sequence"/>
</dbReference>
<evidence type="ECO:0000256" key="10">
    <source>
        <dbReference type="ARBA" id="ARBA00023004"/>
    </source>
</evidence>
<comment type="cofactor">
    <cofactor evidence="2">
        <name>L-ascorbate</name>
        <dbReference type="ChEBI" id="CHEBI:38290"/>
    </cofactor>
</comment>
<dbReference type="NCBIfam" id="TIGR02410">
    <property type="entry name" value="carnitine_TMLD"/>
    <property type="match status" value="1"/>
</dbReference>
<dbReference type="SUPFAM" id="SSF51197">
    <property type="entry name" value="Clavaminate synthase-like"/>
    <property type="match status" value="1"/>
</dbReference>
<keyword evidence="19" id="KW-1185">Reference proteome</keyword>
<comment type="similarity">
    <text evidence="4">Belongs to the gamma-BBH/TMLD family.</text>
</comment>
<evidence type="ECO:0000256" key="11">
    <source>
        <dbReference type="ARBA" id="ARBA00030363"/>
    </source>
</evidence>
<keyword evidence="7" id="KW-0124">Carnitine biosynthesis</keyword>